<sequence>MKDPMFCQWLRQVSDDGNKAYCKVCKKELRAHKADLVRHKDSEKHKKNARAITFHPSMNKVFPSMNPVNKKKLVTKFELQLAVHVACHSSIRVIDHLSDLMKDHFKSYNDKNIKLDQYLRIHRTKCTALLTKVIAPSLFKQQLRDIKDVSFSLILDESTDVSCTKHLCICIRYFNSRKEKIVSQYLGLIPVVETTAKDLYSHLNAFFIKNNLNLQQCFAIATDGGSNLYHFTILKELERFTLSLLRRVLHPSSVSLTVDLNFQSIYLPVQKVDFGYKFTMLLNRLLKDTDISQATVNNVKHRCQLFLIRACKELLSRTSGNTEILKKIHVFSPKICLKFDRPAFEELPINLLKKDVDINLVESEWRKLIDFDFKSIFNEPDIAQGPIFWSKVLKVTDCEGNYVFKHLATLALTAYSLPVSNATVERVFSRVTLTKTKLRNRMNLPLLSSILQIKMSLEEDGIYCTKFEPTNDMLNFNSTIYEKNEADSAEEDKNIDELLTSLHF</sequence>
<reference evidence="1 2" key="1">
    <citation type="journal article" date="2021" name="J. Hered.">
        <title>A chromosome-level genome assembly of the parasitoid wasp, Cotesia glomerata (Hymenoptera: Braconidae).</title>
        <authorList>
            <person name="Pinto B.J."/>
            <person name="Weis J.J."/>
            <person name="Gamble T."/>
            <person name="Ode P.J."/>
            <person name="Paul R."/>
            <person name="Zaspel J.M."/>
        </authorList>
    </citation>
    <scope>NUCLEOTIDE SEQUENCE [LARGE SCALE GENOMIC DNA]</scope>
    <source>
        <strain evidence="1">CgM1</strain>
    </source>
</reference>
<evidence type="ECO:0008006" key="3">
    <source>
        <dbReference type="Google" id="ProtNLM"/>
    </source>
</evidence>
<proteinExistence type="predicted"/>
<dbReference type="PANTHER" id="PTHR46880">
    <property type="entry name" value="RAS-ASSOCIATING DOMAIN-CONTAINING PROTEIN"/>
    <property type="match status" value="1"/>
</dbReference>
<comment type="caution">
    <text evidence="1">The sequence shown here is derived from an EMBL/GenBank/DDBJ whole genome shotgun (WGS) entry which is preliminary data.</text>
</comment>
<accession>A0AAV7HSH0</accession>
<gene>
    <name evidence="1" type="ORF">KQX54_011995</name>
</gene>
<dbReference type="Proteomes" id="UP000826195">
    <property type="component" value="Unassembled WGS sequence"/>
</dbReference>
<evidence type="ECO:0000313" key="1">
    <source>
        <dbReference type="EMBL" id="KAH0535020.1"/>
    </source>
</evidence>
<dbReference type="EMBL" id="JAHXZJ010002982">
    <property type="protein sequence ID" value="KAH0535020.1"/>
    <property type="molecule type" value="Genomic_DNA"/>
</dbReference>
<keyword evidence="2" id="KW-1185">Reference proteome</keyword>
<evidence type="ECO:0000313" key="2">
    <source>
        <dbReference type="Proteomes" id="UP000826195"/>
    </source>
</evidence>
<name>A0AAV7HSH0_COTGL</name>
<organism evidence="1 2">
    <name type="scientific">Cotesia glomerata</name>
    <name type="common">Lepidopteran parasitic wasp</name>
    <name type="synonym">Apanteles glomeratus</name>
    <dbReference type="NCBI Taxonomy" id="32391"/>
    <lineage>
        <taxon>Eukaryota</taxon>
        <taxon>Metazoa</taxon>
        <taxon>Ecdysozoa</taxon>
        <taxon>Arthropoda</taxon>
        <taxon>Hexapoda</taxon>
        <taxon>Insecta</taxon>
        <taxon>Pterygota</taxon>
        <taxon>Neoptera</taxon>
        <taxon>Endopterygota</taxon>
        <taxon>Hymenoptera</taxon>
        <taxon>Apocrita</taxon>
        <taxon>Ichneumonoidea</taxon>
        <taxon>Braconidae</taxon>
        <taxon>Microgastrinae</taxon>
        <taxon>Cotesia</taxon>
    </lineage>
</organism>
<dbReference type="SUPFAM" id="SSF53098">
    <property type="entry name" value="Ribonuclease H-like"/>
    <property type="match status" value="1"/>
</dbReference>
<dbReference type="PANTHER" id="PTHR46880:SF5">
    <property type="entry name" value="DUF4371 DOMAIN-CONTAINING PROTEIN"/>
    <property type="match status" value="1"/>
</dbReference>
<dbReference type="AlphaFoldDB" id="A0AAV7HSH0"/>
<dbReference type="InterPro" id="IPR012337">
    <property type="entry name" value="RNaseH-like_sf"/>
</dbReference>
<protein>
    <recommendedName>
        <fullName evidence="3">HAT C-terminal dimerisation domain-containing protein</fullName>
    </recommendedName>
</protein>